<dbReference type="Gene3D" id="3.30.1240.10">
    <property type="match status" value="1"/>
</dbReference>
<dbReference type="RefSeq" id="WP_010944251.1">
    <property type="nucleotide sequence ID" value="NZ_CP011218.1"/>
</dbReference>
<dbReference type="InterPro" id="IPR000150">
    <property type="entry name" value="Cof"/>
</dbReference>
<evidence type="ECO:0000313" key="1">
    <source>
        <dbReference type="EMBL" id="AKO31782.1"/>
    </source>
</evidence>
<protein>
    <submittedName>
        <fullName evidence="1">Hydrolase</fullName>
    </submittedName>
</protein>
<reference evidence="1 2" key="1">
    <citation type="journal article" date="2015" name="PLoS Negl. Trop. Dis.">
        <title>Haemophilus ducreyi Cutaneous Ulcer Strains Are Nearly Identical to Class I Genital Ulcer Strains.</title>
        <authorList>
            <person name="Gangaiah D."/>
            <person name="Webb K.M."/>
            <person name="Humphreys T.L."/>
            <person name="Fortney K.R."/>
            <person name="Toh E."/>
            <person name="Tai A."/>
            <person name="Katz S.S."/>
            <person name="Pillay A."/>
            <person name="Chen C.Y."/>
            <person name="Roberts S.A."/>
            <person name="Munson R.S.Jr."/>
            <person name="Spinola S.M."/>
        </authorList>
    </citation>
    <scope>NUCLEOTIDE SEQUENCE [LARGE SCALE GENOMIC DNA]</scope>
    <source>
        <strain evidence="2">CLU2</strain>
    </source>
</reference>
<dbReference type="PROSITE" id="PS01229">
    <property type="entry name" value="COF_2"/>
    <property type="match status" value="1"/>
</dbReference>
<evidence type="ECO:0000313" key="2">
    <source>
        <dbReference type="Proteomes" id="UP000060132"/>
    </source>
</evidence>
<dbReference type="InterPro" id="IPR023214">
    <property type="entry name" value="HAD_sf"/>
</dbReference>
<dbReference type="EMBL" id="CP011219">
    <property type="protein sequence ID" value="AKO31782.1"/>
    <property type="molecule type" value="Genomic_DNA"/>
</dbReference>
<dbReference type="PANTHER" id="PTHR10000:SF25">
    <property type="entry name" value="PHOSPHATASE YKRA-RELATED"/>
    <property type="match status" value="1"/>
</dbReference>
<dbReference type="PANTHER" id="PTHR10000">
    <property type="entry name" value="PHOSPHOSERINE PHOSPHATASE"/>
    <property type="match status" value="1"/>
</dbReference>
<dbReference type="GO" id="GO:0005829">
    <property type="term" value="C:cytosol"/>
    <property type="evidence" value="ECO:0007669"/>
    <property type="project" value="TreeGrafter"/>
</dbReference>
<dbReference type="GO" id="GO:0016791">
    <property type="term" value="F:phosphatase activity"/>
    <property type="evidence" value="ECO:0007669"/>
    <property type="project" value="UniProtKB-ARBA"/>
</dbReference>
<proteinExistence type="predicted"/>
<accession>A0AAC9EMY4</accession>
<organism evidence="1 2">
    <name type="scientific">Haemophilus ducreyi</name>
    <dbReference type="NCBI Taxonomy" id="730"/>
    <lineage>
        <taxon>Bacteria</taxon>
        <taxon>Pseudomonadati</taxon>
        <taxon>Pseudomonadota</taxon>
        <taxon>Gammaproteobacteria</taxon>
        <taxon>Pasteurellales</taxon>
        <taxon>Pasteurellaceae</taxon>
        <taxon>Haemophilus</taxon>
    </lineage>
</organism>
<dbReference type="SUPFAM" id="SSF56784">
    <property type="entry name" value="HAD-like"/>
    <property type="match status" value="1"/>
</dbReference>
<dbReference type="Gene3D" id="3.40.50.1000">
    <property type="entry name" value="HAD superfamily/HAD-like"/>
    <property type="match status" value="1"/>
</dbReference>
<dbReference type="SFLD" id="SFLDG01140">
    <property type="entry name" value="C2.B:_Phosphomannomutase_and_P"/>
    <property type="match status" value="1"/>
</dbReference>
<keyword evidence="1" id="KW-0378">Hydrolase</keyword>
<gene>
    <name evidence="1" type="ORF">RZ57_00780</name>
</gene>
<dbReference type="Proteomes" id="UP000060132">
    <property type="component" value="Chromosome"/>
</dbReference>
<dbReference type="SFLD" id="SFLDS00003">
    <property type="entry name" value="Haloacid_Dehalogenase"/>
    <property type="match status" value="1"/>
</dbReference>
<name>A0AAC9EMY4_HAEDC</name>
<dbReference type="NCBIfam" id="TIGR00099">
    <property type="entry name" value="Cof-subfamily"/>
    <property type="match status" value="1"/>
</dbReference>
<dbReference type="InterPro" id="IPR006379">
    <property type="entry name" value="HAD-SF_hydro_IIB"/>
</dbReference>
<dbReference type="GO" id="GO:0000287">
    <property type="term" value="F:magnesium ion binding"/>
    <property type="evidence" value="ECO:0007669"/>
    <property type="project" value="UniProtKB-ARBA"/>
</dbReference>
<dbReference type="NCBIfam" id="TIGR01484">
    <property type="entry name" value="HAD-SF-IIB"/>
    <property type="match status" value="1"/>
</dbReference>
<sequence>MLELKHPIKIVFFDIDETLYSKDKCRIPDSITQQVLPRLKAKGIIPAIATGRAYSAFPSALMPLINQQGFELFVTINGQYNFYQTQLISQYGLSQQQIERCIHFLKQLNIAYGFVTTDQIAVSENNLMVHEALSPIKADYIVDAEHYRQHNVMQLLAFYPQERDHEIFNTGIFQQDLKVPRWHQNAVDILCKQHSKAQGIKDVIKHFNLNLANTLAFGDGFNDLEMLETVGVGVAMGNAEEAVKQLADFVTKPINEDGILYALEHLNII</sequence>
<dbReference type="OMA" id="NGQYCFD"/>
<dbReference type="InterPro" id="IPR036412">
    <property type="entry name" value="HAD-like_sf"/>
</dbReference>
<dbReference type="AlphaFoldDB" id="A0AAC9EMY4"/>
<dbReference type="Pfam" id="PF08282">
    <property type="entry name" value="Hydrolase_3"/>
    <property type="match status" value="1"/>
</dbReference>